<evidence type="ECO:0000313" key="1">
    <source>
        <dbReference type="EMBL" id="WVZ12021.1"/>
    </source>
</evidence>
<keyword evidence="2" id="KW-1185">Reference proteome</keyword>
<dbReference type="Proteomes" id="UP001374535">
    <property type="component" value="Chromosome 5"/>
</dbReference>
<name>A0AAQ3NNA9_VIGMU</name>
<evidence type="ECO:0000313" key="2">
    <source>
        <dbReference type="Proteomes" id="UP001374535"/>
    </source>
</evidence>
<organism evidence="1 2">
    <name type="scientific">Vigna mungo</name>
    <name type="common">Black gram</name>
    <name type="synonym">Phaseolus mungo</name>
    <dbReference type="NCBI Taxonomy" id="3915"/>
    <lineage>
        <taxon>Eukaryota</taxon>
        <taxon>Viridiplantae</taxon>
        <taxon>Streptophyta</taxon>
        <taxon>Embryophyta</taxon>
        <taxon>Tracheophyta</taxon>
        <taxon>Spermatophyta</taxon>
        <taxon>Magnoliopsida</taxon>
        <taxon>eudicotyledons</taxon>
        <taxon>Gunneridae</taxon>
        <taxon>Pentapetalae</taxon>
        <taxon>rosids</taxon>
        <taxon>fabids</taxon>
        <taxon>Fabales</taxon>
        <taxon>Fabaceae</taxon>
        <taxon>Papilionoideae</taxon>
        <taxon>50 kb inversion clade</taxon>
        <taxon>NPAAA clade</taxon>
        <taxon>indigoferoid/millettioid clade</taxon>
        <taxon>Phaseoleae</taxon>
        <taxon>Vigna</taxon>
    </lineage>
</organism>
<protein>
    <submittedName>
        <fullName evidence="1">Uncharacterized protein</fullName>
    </submittedName>
</protein>
<dbReference type="AlphaFoldDB" id="A0AAQ3NNA9"/>
<accession>A0AAQ3NNA9</accession>
<reference evidence="1 2" key="1">
    <citation type="journal article" date="2023" name="Life. Sci Alliance">
        <title>Evolutionary insights into 3D genome organization and epigenetic landscape of Vigna mungo.</title>
        <authorList>
            <person name="Junaid A."/>
            <person name="Singh B."/>
            <person name="Bhatia S."/>
        </authorList>
    </citation>
    <scope>NUCLEOTIDE SEQUENCE [LARGE SCALE GENOMIC DNA]</scope>
    <source>
        <strain evidence="1">Urdbean</strain>
    </source>
</reference>
<sequence length="105" mass="12200">MQTLKVGSKRKRIELSPSLAHITKSHGYKPNRRRDSIKEWVNSKLISDFNFSNNYYFLFIYLILKMFLKNPLEAVSYRASDPPLTLSTMVNLSSRTSTVKTFKPP</sequence>
<proteinExistence type="predicted"/>
<gene>
    <name evidence="1" type="ORF">V8G54_016551</name>
</gene>
<dbReference type="EMBL" id="CP144696">
    <property type="protein sequence ID" value="WVZ12021.1"/>
    <property type="molecule type" value="Genomic_DNA"/>
</dbReference>